<dbReference type="Gene3D" id="2.40.350.10">
    <property type="entry name" value="SO1590-like"/>
    <property type="match status" value="1"/>
</dbReference>
<organism evidence="2 3">
    <name type="scientific">Streptomyces sannanensis</name>
    <dbReference type="NCBI Taxonomy" id="285536"/>
    <lineage>
        <taxon>Bacteria</taxon>
        <taxon>Bacillati</taxon>
        <taxon>Actinomycetota</taxon>
        <taxon>Actinomycetes</taxon>
        <taxon>Kitasatosporales</taxon>
        <taxon>Streptomycetaceae</taxon>
        <taxon>Streptomyces</taxon>
    </lineage>
</organism>
<sequence>MTTHTTGRFTYANWEERPVGPDGTSPRLAQAAVTNAFSGGIEAAETACAYSVVYVTEKTGTFAGLEVVAGSLDGRKGSFALEERGSFGADGTTRCTFEVVPGSGTGELTGLRGKGGFTHRQGEQSVPYTFDYDLD</sequence>
<dbReference type="Pfam" id="PF11528">
    <property type="entry name" value="DUF3224"/>
    <property type="match status" value="1"/>
</dbReference>
<gene>
    <name evidence="2" type="ORF">GCM10020367_53310</name>
</gene>
<name>A0ABP6SIG9_9ACTN</name>
<reference evidence="3" key="1">
    <citation type="journal article" date="2019" name="Int. J. Syst. Evol. Microbiol.">
        <title>The Global Catalogue of Microorganisms (GCM) 10K type strain sequencing project: providing services to taxonomists for standard genome sequencing and annotation.</title>
        <authorList>
            <consortium name="The Broad Institute Genomics Platform"/>
            <consortium name="The Broad Institute Genome Sequencing Center for Infectious Disease"/>
            <person name="Wu L."/>
            <person name="Ma J."/>
        </authorList>
    </citation>
    <scope>NUCLEOTIDE SEQUENCE [LARGE SCALE GENOMIC DNA]</scope>
    <source>
        <strain evidence="3">JCM 9651</strain>
    </source>
</reference>
<dbReference type="SUPFAM" id="SSF159238">
    <property type="entry name" value="SO1590-like"/>
    <property type="match status" value="1"/>
</dbReference>
<dbReference type="InterPro" id="IPR021607">
    <property type="entry name" value="DUF3224"/>
</dbReference>
<evidence type="ECO:0000313" key="2">
    <source>
        <dbReference type="EMBL" id="GAA3377479.1"/>
    </source>
</evidence>
<evidence type="ECO:0000256" key="1">
    <source>
        <dbReference type="SAM" id="MobiDB-lite"/>
    </source>
</evidence>
<dbReference type="Proteomes" id="UP001499990">
    <property type="component" value="Unassembled WGS sequence"/>
</dbReference>
<comment type="caution">
    <text evidence="2">The sequence shown here is derived from an EMBL/GenBank/DDBJ whole genome shotgun (WGS) entry which is preliminary data.</text>
</comment>
<accession>A0ABP6SIG9</accession>
<dbReference type="InterPro" id="IPR023159">
    <property type="entry name" value="SO1590-like_sf"/>
</dbReference>
<proteinExistence type="predicted"/>
<protein>
    <submittedName>
        <fullName evidence="2">DUF3224 domain-containing protein</fullName>
    </submittedName>
</protein>
<keyword evidence="3" id="KW-1185">Reference proteome</keyword>
<dbReference type="EMBL" id="BAAAYL010000001">
    <property type="protein sequence ID" value="GAA3377479.1"/>
    <property type="molecule type" value="Genomic_DNA"/>
</dbReference>
<evidence type="ECO:0000313" key="3">
    <source>
        <dbReference type="Proteomes" id="UP001499990"/>
    </source>
</evidence>
<feature type="region of interest" description="Disordered" evidence="1">
    <location>
        <begin position="1"/>
        <end position="25"/>
    </location>
</feature>
<dbReference type="RefSeq" id="WP_345042135.1">
    <property type="nucleotide sequence ID" value="NZ_BAAAYL010000001.1"/>
</dbReference>